<protein>
    <submittedName>
        <fullName evidence="1">Cytochrome P450</fullName>
    </submittedName>
</protein>
<keyword evidence="2" id="KW-1185">Reference proteome</keyword>
<accession>A0ACC0DB54</accession>
<sequence>MNTSIVLKPTVGFEKLHGSSQSVVSIFATTVAVSLSLYLYAEKKSRQKLDVAIASQYNCKPVVPYIPYKWPFGLDLLKRQFEILFSDYTFERFTPYFDMAGTCRIHFFGVTGYFTTDPDNIDTILSTRFEDYCLGSRPLGSFPLFGEGIFSLDGPAWKRSRELIRRQFVRVAKQIPGAFATPVDELVCGIKEAAIDGRVDLKPFMYEFTLNTTTRLLFGELHSNMPKKDREAVRDNYDHAAFGCAVRLRLADAAWLYNPPKLRKSCKEVRKWAGFFVKKAMEYKEEFGEDAAIEKYAFIIDLWKEMQDLELVRDQLLHVLVAGRDTTASLLSWTFFHLVRNPETMKRLQREIETVPKTGDVTREQIRKLSFLRCCLNEILRLYPAVPINVRFANKTTVLPRGGGPDAKSPVMLPKGTGVGFSIYHLHRLESIYGPDSRVFRPERWESGELIKKARPGAGYVDFNAGPRLCLGKDFALMEASYAVIRVLQAYPNMRLAPGVPNEPVGAEKQSYTIGLAPVDGVHVVLT</sequence>
<dbReference type="EMBL" id="MU394293">
    <property type="protein sequence ID" value="KAI6089971.1"/>
    <property type="molecule type" value="Genomic_DNA"/>
</dbReference>
<gene>
    <name evidence="1" type="ORF">F4821DRAFT_256537</name>
</gene>
<evidence type="ECO:0000313" key="1">
    <source>
        <dbReference type="EMBL" id="KAI6089971.1"/>
    </source>
</evidence>
<evidence type="ECO:0000313" key="2">
    <source>
        <dbReference type="Proteomes" id="UP001497680"/>
    </source>
</evidence>
<reference evidence="1 2" key="1">
    <citation type="journal article" date="2022" name="New Phytol.">
        <title>Ecological generalism drives hyperdiversity of secondary metabolite gene clusters in xylarialean endophytes.</title>
        <authorList>
            <person name="Franco M.E.E."/>
            <person name="Wisecaver J.H."/>
            <person name="Arnold A.E."/>
            <person name="Ju Y.M."/>
            <person name="Slot J.C."/>
            <person name="Ahrendt S."/>
            <person name="Moore L.P."/>
            <person name="Eastman K.E."/>
            <person name="Scott K."/>
            <person name="Konkel Z."/>
            <person name="Mondo S.J."/>
            <person name="Kuo A."/>
            <person name="Hayes R.D."/>
            <person name="Haridas S."/>
            <person name="Andreopoulos B."/>
            <person name="Riley R."/>
            <person name="LaButti K."/>
            <person name="Pangilinan J."/>
            <person name="Lipzen A."/>
            <person name="Amirebrahimi M."/>
            <person name="Yan J."/>
            <person name="Adam C."/>
            <person name="Keymanesh K."/>
            <person name="Ng V."/>
            <person name="Louie K."/>
            <person name="Northen T."/>
            <person name="Drula E."/>
            <person name="Henrissat B."/>
            <person name="Hsieh H.M."/>
            <person name="Youens-Clark K."/>
            <person name="Lutzoni F."/>
            <person name="Miadlikowska J."/>
            <person name="Eastwood D.C."/>
            <person name="Hamelin R.C."/>
            <person name="Grigoriev I.V."/>
            <person name="U'Ren J.M."/>
        </authorList>
    </citation>
    <scope>NUCLEOTIDE SEQUENCE [LARGE SCALE GENOMIC DNA]</scope>
    <source>
        <strain evidence="1 2">ER1909</strain>
    </source>
</reference>
<proteinExistence type="predicted"/>
<comment type="caution">
    <text evidence="1">The sequence shown here is derived from an EMBL/GenBank/DDBJ whole genome shotgun (WGS) entry which is preliminary data.</text>
</comment>
<name>A0ACC0DB54_9PEZI</name>
<dbReference type="Proteomes" id="UP001497680">
    <property type="component" value="Unassembled WGS sequence"/>
</dbReference>
<organism evidence="1 2">
    <name type="scientific">Hypoxylon rubiginosum</name>
    <dbReference type="NCBI Taxonomy" id="110542"/>
    <lineage>
        <taxon>Eukaryota</taxon>
        <taxon>Fungi</taxon>
        <taxon>Dikarya</taxon>
        <taxon>Ascomycota</taxon>
        <taxon>Pezizomycotina</taxon>
        <taxon>Sordariomycetes</taxon>
        <taxon>Xylariomycetidae</taxon>
        <taxon>Xylariales</taxon>
        <taxon>Hypoxylaceae</taxon>
        <taxon>Hypoxylon</taxon>
    </lineage>
</organism>